<keyword evidence="1" id="KW-0472">Membrane</keyword>
<dbReference type="EMBL" id="BMMU01000007">
    <property type="protein sequence ID" value="GGJ30433.1"/>
    <property type="molecule type" value="Genomic_DNA"/>
</dbReference>
<evidence type="ECO:0000313" key="2">
    <source>
        <dbReference type="EMBL" id="GGJ30433.1"/>
    </source>
</evidence>
<comment type="caution">
    <text evidence="2">The sequence shown here is derived from an EMBL/GenBank/DDBJ whole genome shotgun (WGS) entry which is preliminary data.</text>
</comment>
<dbReference type="AlphaFoldDB" id="A0A917KUL3"/>
<reference evidence="2" key="2">
    <citation type="submission" date="2020-09" db="EMBL/GenBank/DDBJ databases">
        <authorList>
            <person name="Sun Q."/>
            <person name="Zhou Y."/>
        </authorList>
    </citation>
    <scope>NUCLEOTIDE SEQUENCE</scope>
    <source>
        <strain evidence="2">CGMCC 4.7272</strain>
    </source>
</reference>
<reference evidence="2" key="1">
    <citation type="journal article" date="2014" name="Int. J. Syst. Evol. Microbiol.">
        <title>Complete genome sequence of Corynebacterium casei LMG S-19264T (=DSM 44701T), isolated from a smear-ripened cheese.</title>
        <authorList>
            <consortium name="US DOE Joint Genome Institute (JGI-PGF)"/>
            <person name="Walter F."/>
            <person name="Albersmeier A."/>
            <person name="Kalinowski J."/>
            <person name="Ruckert C."/>
        </authorList>
    </citation>
    <scope>NUCLEOTIDE SEQUENCE</scope>
    <source>
        <strain evidence="2">CGMCC 4.7272</strain>
    </source>
</reference>
<sequence length="83" mass="8947">MQSDLRLENVGGVQGGQPVLVSLGYAAAAVLPVAAWLVRICVGTEPPPAPPWPRLSAPDGHISPVSWWRCPPRRCSGRQRPAW</sequence>
<proteinExistence type="predicted"/>
<keyword evidence="1" id="KW-0812">Transmembrane</keyword>
<evidence type="ECO:0000256" key="1">
    <source>
        <dbReference type="SAM" id="Phobius"/>
    </source>
</evidence>
<accession>A0A917KUL3</accession>
<protein>
    <submittedName>
        <fullName evidence="2">Uncharacterized protein</fullName>
    </submittedName>
</protein>
<name>A0A917KUL3_9ACTN</name>
<feature type="transmembrane region" description="Helical" evidence="1">
    <location>
        <begin position="20"/>
        <end position="38"/>
    </location>
</feature>
<keyword evidence="3" id="KW-1185">Reference proteome</keyword>
<keyword evidence="1" id="KW-1133">Transmembrane helix</keyword>
<evidence type="ECO:0000313" key="3">
    <source>
        <dbReference type="Proteomes" id="UP000625682"/>
    </source>
</evidence>
<gene>
    <name evidence="2" type="ORF">GCM10012282_28750</name>
</gene>
<dbReference type="Proteomes" id="UP000625682">
    <property type="component" value="Unassembled WGS sequence"/>
</dbReference>
<organism evidence="2 3">
    <name type="scientific">Streptomyces lacrimifluminis</name>
    <dbReference type="NCBI Taxonomy" id="1500077"/>
    <lineage>
        <taxon>Bacteria</taxon>
        <taxon>Bacillati</taxon>
        <taxon>Actinomycetota</taxon>
        <taxon>Actinomycetes</taxon>
        <taxon>Kitasatosporales</taxon>
        <taxon>Streptomycetaceae</taxon>
        <taxon>Streptomyces</taxon>
    </lineage>
</organism>